<dbReference type="EMBL" id="QOQW01000036">
    <property type="protein sequence ID" value="RCK75983.1"/>
    <property type="molecule type" value="Genomic_DNA"/>
</dbReference>
<name>A0A367ZD04_9BACT</name>
<protein>
    <submittedName>
        <fullName evidence="1">Uncharacterized protein</fullName>
    </submittedName>
</protein>
<proteinExistence type="predicted"/>
<accession>A0A367ZD04</accession>
<comment type="caution">
    <text evidence="1">The sequence shown here is derived from an EMBL/GenBank/DDBJ whole genome shotgun (WGS) entry which is preliminary data.</text>
</comment>
<dbReference type="AlphaFoldDB" id="A0A367ZD04"/>
<sequence length="49" mass="5391">MAGAFKSKADALLSFDKDHILLPKVRASFQVPIMSPGEFLAAFHEENKS</sequence>
<gene>
    <name evidence="1" type="ORF">OZSIB_3330</name>
</gene>
<evidence type="ECO:0000313" key="2">
    <source>
        <dbReference type="Proteomes" id="UP000252355"/>
    </source>
</evidence>
<dbReference type="Proteomes" id="UP000252355">
    <property type="component" value="Unassembled WGS sequence"/>
</dbReference>
<evidence type="ECO:0000313" key="1">
    <source>
        <dbReference type="EMBL" id="RCK75983.1"/>
    </source>
</evidence>
<organism evidence="1 2">
    <name type="scientific">Candidatus Ozemobacter sibiricus</name>
    <dbReference type="NCBI Taxonomy" id="2268124"/>
    <lineage>
        <taxon>Bacteria</taxon>
        <taxon>Candidatus Ozemobacteria</taxon>
        <taxon>Candidatus Ozemobacterales</taxon>
        <taxon>Candidatus Ozemobacteraceae</taxon>
        <taxon>Candidatus Ozemobacter</taxon>
    </lineage>
</organism>
<reference evidence="1 2" key="1">
    <citation type="submission" date="2018-05" db="EMBL/GenBank/DDBJ databases">
        <title>A metagenomic window into the 2 km-deep terrestrial subsurface aquifer revealed taxonomically and functionally diverse microbial community comprising novel uncultured bacterial lineages.</title>
        <authorList>
            <person name="Kadnikov V.V."/>
            <person name="Mardanov A.V."/>
            <person name="Beletsky A.V."/>
            <person name="Banks D."/>
            <person name="Pimenov N.V."/>
            <person name="Frank Y.A."/>
            <person name="Karnachuk O.V."/>
            <person name="Ravin N.V."/>
        </authorList>
    </citation>
    <scope>NUCLEOTIDE SEQUENCE [LARGE SCALE GENOMIC DNA]</scope>
    <source>
        <strain evidence="1">BY5</strain>
    </source>
</reference>